<feature type="domain" description="N-acetyltransferase" evidence="1">
    <location>
        <begin position="1"/>
        <end position="146"/>
    </location>
</feature>
<dbReference type="PROSITE" id="PS51186">
    <property type="entry name" value="GNAT"/>
    <property type="match status" value="1"/>
</dbReference>
<dbReference type="Proteomes" id="UP000290287">
    <property type="component" value="Unassembled WGS sequence"/>
</dbReference>
<evidence type="ECO:0000259" key="1">
    <source>
        <dbReference type="PROSITE" id="PS51186"/>
    </source>
</evidence>
<evidence type="ECO:0000313" key="3">
    <source>
        <dbReference type="Proteomes" id="UP000290287"/>
    </source>
</evidence>
<dbReference type="EMBL" id="PEIB01000003">
    <property type="protein sequence ID" value="RXJ74320.1"/>
    <property type="molecule type" value="Genomic_DNA"/>
</dbReference>
<evidence type="ECO:0000313" key="2">
    <source>
        <dbReference type="EMBL" id="RXJ74320.1"/>
    </source>
</evidence>
<dbReference type="InterPro" id="IPR016181">
    <property type="entry name" value="Acyl_CoA_acyltransferase"/>
</dbReference>
<dbReference type="AlphaFoldDB" id="A0A4Q0YSU4"/>
<accession>A0A4Q0YSU4</accession>
<dbReference type="Gene3D" id="3.40.630.30">
    <property type="match status" value="1"/>
</dbReference>
<organism evidence="2 3">
    <name type="scientific">Veronia nyctiphanis</name>
    <dbReference type="NCBI Taxonomy" id="1278244"/>
    <lineage>
        <taxon>Bacteria</taxon>
        <taxon>Pseudomonadati</taxon>
        <taxon>Pseudomonadota</taxon>
        <taxon>Gammaproteobacteria</taxon>
        <taxon>Vibrionales</taxon>
        <taxon>Vibrionaceae</taxon>
        <taxon>Veronia</taxon>
    </lineage>
</organism>
<gene>
    <name evidence="2" type="ORF">CS022_04520</name>
</gene>
<reference evidence="2 3" key="1">
    <citation type="submission" date="2017-10" db="EMBL/GenBank/DDBJ databases">
        <title>Nyctiphanis sp. nov., isolated from the stomach of the euphausiid Nyctiphanes simplex (Hansen, 1911) in the Gulf of California.</title>
        <authorList>
            <person name="Gomez-Gil B."/>
            <person name="Aguilar-Mendez M."/>
            <person name="Lopez-Cortes A."/>
            <person name="Gomez-Gutierrez J."/>
            <person name="Roque A."/>
            <person name="Lang E."/>
            <person name="Gonzalez-Castillo A."/>
        </authorList>
    </citation>
    <scope>NUCLEOTIDE SEQUENCE [LARGE SCALE GENOMIC DNA]</scope>
    <source>
        <strain evidence="2 3">CAIM 600</strain>
    </source>
</reference>
<protein>
    <recommendedName>
        <fullName evidence="1">N-acetyltransferase domain-containing protein</fullName>
    </recommendedName>
</protein>
<dbReference type="OrthoDB" id="5459937at2"/>
<comment type="caution">
    <text evidence="2">The sequence shown here is derived from an EMBL/GenBank/DDBJ whole genome shotgun (WGS) entry which is preliminary data.</text>
</comment>
<dbReference type="RefSeq" id="WP_129121284.1">
    <property type="nucleotide sequence ID" value="NZ_PEIB01000003.1"/>
</dbReference>
<name>A0A4Q0YSU4_9GAMM</name>
<sequence length="146" mass="16441">MKIVEATEKHLPALVDIAARGWLEVMVTVLSYEEVKKWIDSNAVNSVLESGLDCIRVCEINGDVAGFVMINGDRIREIYVEHSFHRQGVASSLVNFAEAEMKRLGFKSANVNVKRINFKSNSLFKKLNYVVQDNSDDALNCYSKLL</sequence>
<dbReference type="InterPro" id="IPR000182">
    <property type="entry name" value="GNAT_dom"/>
</dbReference>
<dbReference type="CDD" id="cd04301">
    <property type="entry name" value="NAT_SF"/>
    <property type="match status" value="1"/>
</dbReference>
<dbReference type="GO" id="GO:0016747">
    <property type="term" value="F:acyltransferase activity, transferring groups other than amino-acyl groups"/>
    <property type="evidence" value="ECO:0007669"/>
    <property type="project" value="InterPro"/>
</dbReference>
<keyword evidence="3" id="KW-1185">Reference proteome</keyword>
<dbReference type="Pfam" id="PF00583">
    <property type="entry name" value="Acetyltransf_1"/>
    <property type="match status" value="1"/>
</dbReference>
<dbReference type="SUPFAM" id="SSF55729">
    <property type="entry name" value="Acyl-CoA N-acyltransferases (Nat)"/>
    <property type="match status" value="1"/>
</dbReference>
<proteinExistence type="predicted"/>